<keyword evidence="1" id="KW-0472">Membrane</keyword>
<evidence type="ECO:0000256" key="1">
    <source>
        <dbReference type="SAM" id="Phobius"/>
    </source>
</evidence>
<organism evidence="2 3">
    <name type="scientific">Rhizophagus irregularis (strain DAOM 181602 / DAOM 197198 / MUCL 43194)</name>
    <name type="common">Arbuscular mycorrhizal fungus</name>
    <name type="synonym">Glomus intraradices</name>
    <dbReference type="NCBI Taxonomy" id="747089"/>
    <lineage>
        <taxon>Eukaryota</taxon>
        <taxon>Fungi</taxon>
        <taxon>Fungi incertae sedis</taxon>
        <taxon>Mucoromycota</taxon>
        <taxon>Glomeromycotina</taxon>
        <taxon>Glomeromycetes</taxon>
        <taxon>Glomerales</taxon>
        <taxon>Glomeraceae</taxon>
        <taxon>Rhizophagus</taxon>
    </lineage>
</organism>
<accession>A0A2P4NYC3</accession>
<name>A0A2P4NYC3_RHIID</name>
<proteinExistence type="predicted"/>
<evidence type="ECO:0000313" key="3">
    <source>
        <dbReference type="Proteomes" id="UP000018888"/>
    </source>
</evidence>
<protein>
    <submittedName>
        <fullName evidence="2">Uncharacterized protein</fullName>
    </submittedName>
</protein>
<feature type="non-terminal residue" evidence="2">
    <location>
        <position position="1"/>
    </location>
</feature>
<reference evidence="2 3" key="2">
    <citation type="journal article" date="2018" name="New Phytol.">
        <title>High intraspecific genome diversity in the model arbuscular mycorrhizal symbiont Rhizophagus irregularis.</title>
        <authorList>
            <person name="Chen E.C.H."/>
            <person name="Morin E."/>
            <person name="Beaudet D."/>
            <person name="Noel J."/>
            <person name="Yildirir G."/>
            <person name="Ndikumana S."/>
            <person name="Charron P."/>
            <person name="St-Onge C."/>
            <person name="Giorgi J."/>
            <person name="Kruger M."/>
            <person name="Marton T."/>
            <person name="Ropars J."/>
            <person name="Grigoriev I.V."/>
            <person name="Hainaut M."/>
            <person name="Henrissat B."/>
            <person name="Roux C."/>
            <person name="Martin F."/>
            <person name="Corradi N."/>
        </authorList>
    </citation>
    <scope>NUCLEOTIDE SEQUENCE [LARGE SCALE GENOMIC DNA]</scope>
    <source>
        <strain evidence="2 3">DAOM 197198</strain>
    </source>
</reference>
<evidence type="ECO:0000313" key="2">
    <source>
        <dbReference type="EMBL" id="POG58141.1"/>
    </source>
</evidence>
<feature type="transmembrane region" description="Helical" evidence="1">
    <location>
        <begin position="42"/>
        <end position="62"/>
    </location>
</feature>
<gene>
    <name evidence="2" type="ORF">GLOIN_2v1733355</name>
</gene>
<keyword evidence="3" id="KW-1185">Reference proteome</keyword>
<dbReference type="EMBL" id="AUPC02000566">
    <property type="protein sequence ID" value="POG58141.1"/>
    <property type="molecule type" value="Genomic_DNA"/>
</dbReference>
<dbReference type="Proteomes" id="UP000018888">
    <property type="component" value="Unassembled WGS sequence"/>
</dbReference>
<keyword evidence="1" id="KW-1133">Transmembrane helix</keyword>
<dbReference type="AlphaFoldDB" id="A0A2P4NYC3"/>
<sequence length="69" mass="8083">TTLLLHPDTTIHLLVLMTSFSTMILYKQYLLLMTLYRIHLHFITTLMILGLSLRLTKLIFFLQNTKSST</sequence>
<keyword evidence="1" id="KW-0812">Transmembrane</keyword>
<feature type="transmembrane region" description="Helical" evidence="1">
    <location>
        <begin position="12"/>
        <end position="30"/>
    </location>
</feature>
<reference evidence="2 3" key="1">
    <citation type="journal article" date="2013" name="Proc. Natl. Acad. Sci. U.S.A.">
        <title>Genome of an arbuscular mycorrhizal fungus provides insight into the oldest plant symbiosis.</title>
        <authorList>
            <person name="Tisserant E."/>
            <person name="Malbreil M."/>
            <person name="Kuo A."/>
            <person name="Kohler A."/>
            <person name="Symeonidi A."/>
            <person name="Balestrini R."/>
            <person name="Charron P."/>
            <person name="Duensing N."/>
            <person name="Frei Dit Frey N."/>
            <person name="Gianinazzi-Pearson V."/>
            <person name="Gilbert L.B."/>
            <person name="Handa Y."/>
            <person name="Herr J.R."/>
            <person name="Hijri M."/>
            <person name="Koul R."/>
            <person name="Kawaguchi M."/>
            <person name="Krajinski F."/>
            <person name="Lammers P.J."/>
            <person name="Masclaux F.G."/>
            <person name="Murat C."/>
            <person name="Morin E."/>
            <person name="Ndikumana S."/>
            <person name="Pagni M."/>
            <person name="Petitpierre D."/>
            <person name="Requena N."/>
            <person name="Rosikiewicz P."/>
            <person name="Riley R."/>
            <person name="Saito K."/>
            <person name="San Clemente H."/>
            <person name="Shapiro H."/>
            <person name="van Tuinen D."/>
            <person name="Becard G."/>
            <person name="Bonfante P."/>
            <person name="Paszkowski U."/>
            <person name="Shachar-Hill Y.Y."/>
            <person name="Tuskan G.A."/>
            <person name="Young P.W."/>
            <person name="Sanders I.R."/>
            <person name="Henrissat B."/>
            <person name="Rensing S.A."/>
            <person name="Grigoriev I.V."/>
            <person name="Corradi N."/>
            <person name="Roux C."/>
            <person name="Martin F."/>
        </authorList>
    </citation>
    <scope>NUCLEOTIDE SEQUENCE [LARGE SCALE GENOMIC DNA]</scope>
    <source>
        <strain evidence="2 3">DAOM 197198</strain>
    </source>
</reference>
<comment type="caution">
    <text evidence="2">The sequence shown here is derived from an EMBL/GenBank/DDBJ whole genome shotgun (WGS) entry which is preliminary data.</text>
</comment>